<reference evidence="3" key="1">
    <citation type="submission" date="2019-05" db="EMBL/GenBank/DDBJ databases">
        <title>The de novo reference genome and transcriptome assemblies of the wild tomato species Solanum chilense.</title>
        <authorList>
            <person name="Stam R."/>
            <person name="Nosenko T."/>
            <person name="Hoerger A.C."/>
            <person name="Stephan W."/>
            <person name="Seidel M.A."/>
            <person name="Kuhn J.M.M."/>
            <person name="Haberer G."/>
            <person name="Tellier A."/>
        </authorList>
    </citation>
    <scope>NUCLEOTIDE SEQUENCE</scope>
    <source>
        <tissue evidence="3">Mature leaves</tissue>
    </source>
</reference>
<evidence type="ECO:0000256" key="1">
    <source>
        <dbReference type="SAM" id="MobiDB-lite"/>
    </source>
</evidence>
<evidence type="ECO:0000313" key="3">
    <source>
        <dbReference type="EMBL" id="TMX04613.1"/>
    </source>
</evidence>
<sequence>MCYVGKATKIFIFIVTVLVVTGLILGFGLLRHHNQKGENKCSGDSCDQNQYQSPIVYPPPTTSNNPISPLPISTPSQPNTPNPNLPQPPPPPPPSPDNPTPETPNLTPPPPPDTVVSTPPPLPPPAVSLTPPPTLSPPSPVTVSPGPVQS</sequence>
<keyword evidence="2" id="KW-1133">Transmembrane helix</keyword>
<comment type="caution">
    <text evidence="3">The sequence shown here is derived from an EMBL/GenBank/DDBJ whole genome shotgun (WGS) entry which is preliminary data.</text>
</comment>
<feature type="compositionally biased region" description="Low complexity" evidence="1">
    <location>
        <begin position="62"/>
        <end position="77"/>
    </location>
</feature>
<feature type="compositionally biased region" description="Low complexity" evidence="1">
    <location>
        <begin position="141"/>
        <end position="150"/>
    </location>
</feature>
<dbReference type="PANTHER" id="PTHR36036:SF1">
    <property type="entry name" value="PROLINE-RICH FAMILY PROTEIN"/>
    <property type="match status" value="1"/>
</dbReference>
<dbReference type="PANTHER" id="PTHR36036">
    <property type="entry name" value="PROLINE-RICH FAMILY PROTEIN"/>
    <property type="match status" value="1"/>
</dbReference>
<protein>
    <submittedName>
        <fullName evidence="3">Uncharacterized protein</fullName>
    </submittedName>
</protein>
<keyword evidence="2" id="KW-0812">Transmembrane</keyword>
<evidence type="ECO:0000256" key="2">
    <source>
        <dbReference type="SAM" id="Phobius"/>
    </source>
</evidence>
<feature type="transmembrane region" description="Helical" evidence="2">
    <location>
        <begin position="12"/>
        <end position="30"/>
    </location>
</feature>
<dbReference type="AlphaFoldDB" id="A0A6N2CAB3"/>
<feature type="region of interest" description="Disordered" evidence="1">
    <location>
        <begin position="35"/>
        <end position="150"/>
    </location>
</feature>
<feature type="compositionally biased region" description="Pro residues" evidence="1">
    <location>
        <begin position="78"/>
        <end position="140"/>
    </location>
</feature>
<keyword evidence="2" id="KW-0472">Membrane</keyword>
<proteinExistence type="predicted"/>
<dbReference type="InterPro" id="IPR040277">
    <property type="entry name" value="Os04g0629400-like"/>
</dbReference>
<accession>A0A6N2CAB3</accession>
<name>A0A6N2CAB3_SOLCI</name>
<dbReference type="PRINTS" id="PR01217">
    <property type="entry name" value="PRICHEXTENSN"/>
</dbReference>
<organism evidence="3">
    <name type="scientific">Solanum chilense</name>
    <name type="common">Tomato</name>
    <name type="synonym">Lycopersicon chilense</name>
    <dbReference type="NCBI Taxonomy" id="4083"/>
    <lineage>
        <taxon>Eukaryota</taxon>
        <taxon>Viridiplantae</taxon>
        <taxon>Streptophyta</taxon>
        <taxon>Embryophyta</taxon>
        <taxon>Tracheophyta</taxon>
        <taxon>Spermatophyta</taxon>
        <taxon>Magnoliopsida</taxon>
        <taxon>eudicotyledons</taxon>
        <taxon>Gunneridae</taxon>
        <taxon>Pentapetalae</taxon>
        <taxon>asterids</taxon>
        <taxon>lamiids</taxon>
        <taxon>Solanales</taxon>
        <taxon>Solanaceae</taxon>
        <taxon>Solanoideae</taxon>
        <taxon>Solaneae</taxon>
        <taxon>Solanum</taxon>
        <taxon>Solanum subgen. Lycopersicon</taxon>
    </lineage>
</organism>
<gene>
    <name evidence="3" type="ORF">EJD97_006722</name>
</gene>
<dbReference type="EMBL" id="RXGB01000197">
    <property type="protein sequence ID" value="TMX04613.1"/>
    <property type="molecule type" value="Genomic_DNA"/>
</dbReference>